<dbReference type="GO" id="GO:0016799">
    <property type="term" value="F:hydrolase activity, hydrolyzing N-glycosyl compounds"/>
    <property type="evidence" value="ECO:0007669"/>
    <property type="project" value="InterPro"/>
</dbReference>
<dbReference type="KEGG" id="ehx:EMIHUDRAFT_220353"/>
<dbReference type="HOGENOM" id="CLU_1734920_0_0_1"/>
<evidence type="ECO:0000256" key="1">
    <source>
        <dbReference type="SAM" id="SignalP"/>
    </source>
</evidence>
<organism evidence="2 3">
    <name type="scientific">Emiliania huxleyi (strain CCMP1516)</name>
    <dbReference type="NCBI Taxonomy" id="280463"/>
    <lineage>
        <taxon>Eukaryota</taxon>
        <taxon>Haptista</taxon>
        <taxon>Haptophyta</taxon>
        <taxon>Prymnesiophyceae</taxon>
        <taxon>Isochrysidales</taxon>
        <taxon>Noelaerhabdaceae</taxon>
        <taxon>Emiliania</taxon>
    </lineage>
</organism>
<protein>
    <submittedName>
        <fullName evidence="2">Uncharacterized protein</fullName>
    </submittedName>
</protein>
<dbReference type="RefSeq" id="XP_005757639.1">
    <property type="nucleotide sequence ID" value="XM_005757582.1"/>
</dbReference>
<feature type="chain" id="PRO_5044218884" evidence="1">
    <location>
        <begin position="17"/>
        <end position="151"/>
    </location>
</feature>
<dbReference type="Gene3D" id="3.90.245.10">
    <property type="entry name" value="Ribonucleoside hydrolase-like"/>
    <property type="match status" value="1"/>
</dbReference>
<dbReference type="EnsemblProtists" id="EOD05210">
    <property type="protein sequence ID" value="EOD05210"/>
    <property type="gene ID" value="EMIHUDRAFT_220353"/>
</dbReference>
<proteinExistence type="predicted"/>
<evidence type="ECO:0000313" key="2">
    <source>
        <dbReference type="EnsemblProtists" id="EOD05210"/>
    </source>
</evidence>
<reference evidence="3" key="1">
    <citation type="journal article" date="2013" name="Nature">
        <title>Pan genome of the phytoplankton Emiliania underpins its global distribution.</title>
        <authorList>
            <person name="Read B.A."/>
            <person name="Kegel J."/>
            <person name="Klute M.J."/>
            <person name="Kuo A."/>
            <person name="Lefebvre S.C."/>
            <person name="Maumus F."/>
            <person name="Mayer C."/>
            <person name="Miller J."/>
            <person name="Monier A."/>
            <person name="Salamov A."/>
            <person name="Young J."/>
            <person name="Aguilar M."/>
            <person name="Claverie J.M."/>
            <person name="Frickenhaus S."/>
            <person name="Gonzalez K."/>
            <person name="Herman E.K."/>
            <person name="Lin Y.C."/>
            <person name="Napier J."/>
            <person name="Ogata H."/>
            <person name="Sarno A.F."/>
            <person name="Shmutz J."/>
            <person name="Schroeder D."/>
            <person name="de Vargas C."/>
            <person name="Verret F."/>
            <person name="von Dassow P."/>
            <person name="Valentin K."/>
            <person name="Van de Peer Y."/>
            <person name="Wheeler G."/>
            <person name="Dacks J.B."/>
            <person name="Delwiche C.F."/>
            <person name="Dyhrman S.T."/>
            <person name="Glockner G."/>
            <person name="John U."/>
            <person name="Richards T."/>
            <person name="Worden A.Z."/>
            <person name="Zhang X."/>
            <person name="Grigoriev I.V."/>
            <person name="Allen A.E."/>
            <person name="Bidle K."/>
            <person name="Borodovsky M."/>
            <person name="Bowler C."/>
            <person name="Brownlee C."/>
            <person name="Cock J.M."/>
            <person name="Elias M."/>
            <person name="Gladyshev V.N."/>
            <person name="Groth M."/>
            <person name="Guda C."/>
            <person name="Hadaegh A."/>
            <person name="Iglesias-Rodriguez M.D."/>
            <person name="Jenkins J."/>
            <person name="Jones B.M."/>
            <person name="Lawson T."/>
            <person name="Leese F."/>
            <person name="Lindquist E."/>
            <person name="Lobanov A."/>
            <person name="Lomsadze A."/>
            <person name="Malik S.B."/>
            <person name="Marsh M.E."/>
            <person name="Mackinder L."/>
            <person name="Mock T."/>
            <person name="Mueller-Roeber B."/>
            <person name="Pagarete A."/>
            <person name="Parker M."/>
            <person name="Probert I."/>
            <person name="Quesneville H."/>
            <person name="Raines C."/>
            <person name="Rensing S.A."/>
            <person name="Riano-Pachon D.M."/>
            <person name="Richier S."/>
            <person name="Rokitta S."/>
            <person name="Shiraiwa Y."/>
            <person name="Soanes D.M."/>
            <person name="van der Giezen M."/>
            <person name="Wahlund T.M."/>
            <person name="Williams B."/>
            <person name="Wilson W."/>
            <person name="Wolfe G."/>
            <person name="Wurch L.L."/>
        </authorList>
    </citation>
    <scope>NUCLEOTIDE SEQUENCE</scope>
</reference>
<dbReference type="GeneID" id="17251343"/>
<dbReference type="InterPro" id="IPR036452">
    <property type="entry name" value="Ribo_hydro-like"/>
</dbReference>
<dbReference type="Proteomes" id="UP000013827">
    <property type="component" value="Unassembled WGS sequence"/>
</dbReference>
<keyword evidence="1" id="KW-0732">Signal</keyword>
<dbReference type="AlphaFoldDB" id="A0A0D3I1S5"/>
<sequence>MRTLCLAAALLHGADAFGSVGGIPQVIFVHDAVLDDFLGEALVMEAHNKGEINLLGSIVINADSVPPTSFKIVDKFRASYYGEAVPIGSNAARLFNPFPMAYRTDSDKMYNLESVKVMPEPNMDTCIADGEVWLEATLEAAADNSITLFQA</sequence>
<keyword evidence="3" id="KW-1185">Reference proteome</keyword>
<evidence type="ECO:0000313" key="3">
    <source>
        <dbReference type="Proteomes" id="UP000013827"/>
    </source>
</evidence>
<dbReference type="PaxDb" id="2903-EOD05210"/>
<reference evidence="2" key="2">
    <citation type="submission" date="2024-10" db="UniProtKB">
        <authorList>
            <consortium name="EnsemblProtists"/>
        </authorList>
    </citation>
    <scope>IDENTIFICATION</scope>
</reference>
<accession>A0A0D3I1S5</accession>
<name>A0A0D3I1S5_EMIH1</name>
<feature type="signal peptide" evidence="1">
    <location>
        <begin position="1"/>
        <end position="16"/>
    </location>
</feature>